<evidence type="ECO:0000313" key="1">
    <source>
        <dbReference type="EMBL" id="MBB6050896.1"/>
    </source>
</evidence>
<comment type="caution">
    <text evidence="1">The sequence shown here is derived from an EMBL/GenBank/DDBJ whole genome shotgun (WGS) entry which is preliminary data.</text>
</comment>
<organism evidence="1 2">
    <name type="scientific">Armatimonas rosea</name>
    <dbReference type="NCBI Taxonomy" id="685828"/>
    <lineage>
        <taxon>Bacteria</taxon>
        <taxon>Bacillati</taxon>
        <taxon>Armatimonadota</taxon>
        <taxon>Armatimonadia</taxon>
        <taxon>Armatimonadales</taxon>
        <taxon>Armatimonadaceae</taxon>
        <taxon>Armatimonas</taxon>
    </lineage>
</organism>
<dbReference type="NCBIfam" id="TIGR04391">
    <property type="entry name" value="CcmD_alt_fam"/>
    <property type="match status" value="1"/>
</dbReference>
<reference evidence="1 2" key="1">
    <citation type="submission" date="2020-08" db="EMBL/GenBank/DDBJ databases">
        <title>Genomic Encyclopedia of Type Strains, Phase IV (KMG-IV): sequencing the most valuable type-strain genomes for metagenomic binning, comparative biology and taxonomic classification.</title>
        <authorList>
            <person name="Goeker M."/>
        </authorList>
    </citation>
    <scope>NUCLEOTIDE SEQUENCE [LARGE SCALE GENOMIC DNA]</scope>
    <source>
        <strain evidence="1 2">DSM 23562</strain>
    </source>
</reference>
<dbReference type="RefSeq" id="WP_184196690.1">
    <property type="nucleotide sequence ID" value="NZ_JACHGW010000002.1"/>
</dbReference>
<dbReference type="InterPro" id="IPR030888">
    <property type="entry name" value="Put_ccm"/>
</dbReference>
<gene>
    <name evidence="1" type="ORF">HNQ39_002687</name>
</gene>
<protein>
    <submittedName>
        <fullName evidence="1">CcmD family protein</fullName>
    </submittedName>
</protein>
<dbReference type="Proteomes" id="UP000520814">
    <property type="component" value="Unassembled WGS sequence"/>
</dbReference>
<accession>A0A7W9W762</accession>
<dbReference type="AlphaFoldDB" id="A0A7W9W762"/>
<keyword evidence="2" id="KW-1185">Reference proteome</keyword>
<proteinExistence type="predicted"/>
<name>A0A7W9W762_ARMRO</name>
<evidence type="ECO:0000313" key="2">
    <source>
        <dbReference type="Proteomes" id="UP000520814"/>
    </source>
</evidence>
<sequence>MAFLLLVAVVIWAGVFAFVWMLDKKASALEQRVAQLARLENRQ</sequence>
<dbReference type="EMBL" id="JACHGW010000002">
    <property type="protein sequence ID" value="MBB6050896.1"/>
    <property type="molecule type" value="Genomic_DNA"/>
</dbReference>